<reference evidence="1" key="1">
    <citation type="submission" date="2020-10" db="EMBL/GenBank/DDBJ databases">
        <title>Sequencing the genomes of 1000 actinobacteria strains.</title>
        <authorList>
            <person name="Klenk H.-P."/>
        </authorList>
    </citation>
    <scope>NUCLEOTIDE SEQUENCE</scope>
    <source>
        <strain evidence="1">DSM 45354</strain>
    </source>
</reference>
<evidence type="ECO:0000313" key="2">
    <source>
        <dbReference type="Proteomes" id="UP000638648"/>
    </source>
</evidence>
<dbReference type="AlphaFoldDB" id="A0A927MZN1"/>
<proteinExistence type="predicted"/>
<organism evidence="1 2">
    <name type="scientific">Actinopolymorpha pittospori</name>
    <dbReference type="NCBI Taxonomy" id="648752"/>
    <lineage>
        <taxon>Bacteria</taxon>
        <taxon>Bacillati</taxon>
        <taxon>Actinomycetota</taxon>
        <taxon>Actinomycetes</taxon>
        <taxon>Propionibacteriales</taxon>
        <taxon>Actinopolymorphaceae</taxon>
        <taxon>Actinopolymorpha</taxon>
    </lineage>
</organism>
<dbReference type="EMBL" id="JADBEM010000001">
    <property type="protein sequence ID" value="MBE1609127.1"/>
    <property type="molecule type" value="Genomic_DNA"/>
</dbReference>
<comment type="caution">
    <text evidence="1">The sequence shown here is derived from an EMBL/GenBank/DDBJ whole genome shotgun (WGS) entry which is preliminary data.</text>
</comment>
<keyword evidence="2" id="KW-1185">Reference proteome</keyword>
<sequence>MPRAGVILVANGFVAAIERVRSGSRYHVLPGGQIEPGEEPA</sequence>
<name>A0A927MZN1_9ACTN</name>
<dbReference type="RefSeq" id="WP_273376627.1">
    <property type="nucleotide sequence ID" value="NZ_BAABJL010000049.1"/>
</dbReference>
<dbReference type="InterPro" id="IPR015797">
    <property type="entry name" value="NUDIX_hydrolase-like_dom_sf"/>
</dbReference>
<evidence type="ECO:0000313" key="1">
    <source>
        <dbReference type="EMBL" id="MBE1609127.1"/>
    </source>
</evidence>
<accession>A0A927MZN1</accession>
<dbReference type="SUPFAM" id="SSF55811">
    <property type="entry name" value="Nudix"/>
    <property type="match status" value="1"/>
</dbReference>
<dbReference type="Proteomes" id="UP000638648">
    <property type="component" value="Unassembled WGS sequence"/>
</dbReference>
<protein>
    <submittedName>
        <fullName evidence="1">8-oxo-dGTP pyrophosphatase MutT (NUDIX family)</fullName>
    </submittedName>
</protein>
<gene>
    <name evidence="1" type="ORF">HEB94_005975</name>
</gene>